<dbReference type="GO" id="GO:0003729">
    <property type="term" value="F:mRNA binding"/>
    <property type="evidence" value="ECO:0007669"/>
    <property type="project" value="InterPro"/>
</dbReference>
<feature type="region of interest" description="Disordered" evidence="1">
    <location>
        <begin position="1"/>
        <end position="23"/>
    </location>
</feature>
<name>A0A8X8C602_POPTO</name>
<dbReference type="InterPro" id="IPR045154">
    <property type="entry name" value="PCF11-like"/>
</dbReference>
<dbReference type="GO" id="GO:0005737">
    <property type="term" value="C:cytoplasm"/>
    <property type="evidence" value="ECO:0007669"/>
    <property type="project" value="TreeGrafter"/>
</dbReference>
<dbReference type="GO" id="GO:0005849">
    <property type="term" value="C:mRNA cleavage factor complex"/>
    <property type="evidence" value="ECO:0007669"/>
    <property type="project" value="TreeGrafter"/>
</dbReference>
<reference evidence="3" key="1">
    <citation type="journal article" date="2020" name="bioRxiv">
        <title>Hybrid origin of Populus tomentosa Carr. identified through genome sequencing and phylogenomic analysis.</title>
        <authorList>
            <person name="An X."/>
            <person name="Gao K."/>
            <person name="Chen Z."/>
            <person name="Li J."/>
            <person name="Yang X."/>
            <person name="Yang X."/>
            <person name="Zhou J."/>
            <person name="Guo T."/>
            <person name="Zhao T."/>
            <person name="Huang S."/>
            <person name="Miao D."/>
            <person name="Khan W.U."/>
            <person name="Rao P."/>
            <person name="Ye M."/>
            <person name="Lei B."/>
            <person name="Liao W."/>
            <person name="Wang J."/>
            <person name="Ji L."/>
            <person name="Li Y."/>
            <person name="Guo B."/>
            <person name="Mustafa N.S."/>
            <person name="Li S."/>
            <person name="Yun Q."/>
            <person name="Keller S.R."/>
            <person name="Mao J."/>
            <person name="Zhang R."/>
            <person name="Strauss S.H."/>
        </authorList>
    </citation>
    <scope>NUCLEOTIDE SEQUENCE</scope>
    <source>
        <strain evidence="3">GM15</strain>
        <tissue evidence="3">Leaf</tissue>
    </source>
</reference>
<comment type="caution">
    <text evidence="3">The sequence shown here is derived from an EMBL/GenBank/DDBJ whole genome shotgun (WGS) entry which is preliminary data.</text>
</comment>
<gene>
    <name evidence="3" type="ORF">POTOM_053288</name>
</gene>
<dbReference type="PANTHER" id="PTHR15921:SF12">
    <property type="entry name" value="POLYADENYLATION AND CLEAVAGE FACTOR HOMOLOG 4"/>
    <property type="match status" value="1"/>
</dbReference>
<dbReference type="AlphaFoldDB" id="A0A8X8C602"/>
<evidence type="ECO:0000313" key="3">
    <source>
        <dbReference type="EMBL" id="KAG6742417.1"/>
    </source>
</evidence>
<feature type="domain" description="C2H2-type" evidence="2">
    <location>
        <begin position="443"/>
        <end position="463"/>
    </location>
</feature>
<sequence length="585" mass="65505">MAATLITRKDHHRPRAVPNLHNPVLDSEKRSRTSYMAQQQQGGDYYHRNQLGLQAKKPRVDRFNNNGAVNFGPKIQSLQQFEGKKVEINYGVSGFDARVQACKPELSNNGVLTPKFRPWPQVQDQKAEGNNGFFMPNLQAWKPEGNNFVVSRPYPPLSRQFQGMKPGFYNGFSVPNYQVSRHFQDSSLKVDNGVFNPNHPAMQQDQEKKSEVNRGGFMPNLNLYSSKSLGGPLYSMPNPAIVKPMLNQNVTNMCLLNSQSHSSLASSGLLTNSSFGLSNYLNDDVKNMYINSAPLHSGFLTNSVFCNNAVNKNGGFTPYPPVMQFNSVNLSATNMPLNSQAQVASCYSDLLTTLVGNGIVSLARHEVQSNNANSCKFNCAPKLLETSNQLVANGCPGLRNSLMSSLIKKEDDFRGVVVFDAYQLKVRHESVIRSLYADMPRQCSTCGIRFKFQEDHSKHMDWHIIKNRTIKISKQQKQRSISRMWLDGVDMWLAARADVAAVPGFAKADAPVEKEKEEDWMSSTDENKICALCREPFEEFYSHEADDWILRGAVYLNAEKKSAAESMDRSRLGPAVHAKCRPASK</sequence>
<evidence type="ECO:0000256" key="1">
    <source>
        <dbReference type="SAM" id="MobiDB-lite"/>
    </source>
</evidence>
<evidence type="ECO:0000259" key="2">
    <source>
        <dbReference type="PROSITE" id="PS00028"/>
    </source>
</evidence>
<dbReference type="Proteomes" id="UP000886885">
    <property type="component" value="Chromosome 17A"/>
</dbReference>
<dbReference type="GO" id="GO:0000993">
    <property type="term" value="F:RNA polymerase II complex binding"/>
    <property type="evidence" value="ECO:0007669"/>
    <property type="project" value="InterPro"/>
</dbReference>
<dbReference type="GO" id="GO:0031124">
    <property type="term" value="P:mRNA 3'-end processing"/>
    <property type="evidence" value="ECO:0007669"/>
    <property type="project" value="InterPro"/>
</dbReference>
<dbReference type="PROSITE" id="PS00028">
    <property type="entry name" value="ZINC_FINGER_C2H2_1"/>
    <property type="match status" value="1"/>
</dbReference>
<protein>
    <recommendedName>
        <fullName evidence="2">C2H2-type domain-containing protein</fullName>
    </recommendedName>
</protein>
<dbReference type="InterPro" id="IPR013087">
    <property type="entry name" value="Znf_C2H2_type"/>
</dbReference>
<dbReference type="GO" id="GO:0006369">
    <property type="term" value="P:termination of RNA polymerase II transcription"/>
    <property type="evidence" value="ECO:0007669"/>
    <property type="project" value="InterPro"/>
</dbReference>
<dbReference type="InterPro" id="IPR057242">
    <property type="entry name" value="PCFS4-like"/>
</dbReference>
<evidence type="ECO:0000313" key="4">
    <source>
        <dbReference type="Proteomes" id="UP000886885"/>
    </source>
</evidence>
<proteinExistence type="predicted"/>
<organism evidence="3 4">
    <name type="scientific">Populus tomentosa</name>
    <name type="common">Chinese white poplar</name>
    <dbReference type="NCBI Taxonomy" id="118781"/>
    <lineage>
        <taxon>Eukaryota</taxon>
        <taxon>Viridiplantae</taxon>
        <taxon>Streptophyta</taxon>
        <taxon>Embryophyta</taxon>
        <taxon>Tracheophyta</taxon>
        <taxon>Spermatophyta</taxon>
        <taxon>Magnoliopsida</taxon>
        <taxon>eudicotyledons</taxon>
        <taxon>Gunneridae</taxon>
        <taxon>Pentapetalae</taxon>
        <taxon>rosids</taxon>
        <taxon>fabids</taxon>
        <taxon>Malpighiales</taxon>
        <taxon>Salicaceae</taxon>
        <taxon>Saliceae</taxon>
        <taxon>Populus</taxon>
    </lineage>
</organism>
<dbReference type="Pfam" id="PF23228">
    <property type="entry name" value="zf_PCFS4"/>
    <property type="match status" value="1"/>
</dbReference>
<dbReference type="OrthoDB" id="821948at2759"/>
<dbReference type="PANTHER" id="PTHR15921">
    <property type="entry name" value="PRE-MRNA CLEAVAGE COMPLEX II"/>
    <property type="match status" value="1"/>
</dbReference>
<keyword evidence="4" id="KW-1185">Reference proteome</keyword>
<dbReference type="EMBL" id="JAAWWB010000033">
    <property type="protein sequence ID" value="KAG6742417.1"/>
    <property type="molecule type" value="Genomic_DNA"/>
</dbReference>
<accession>A0A8X8C602</accession>